<feature type="domain" description="Solute-binding protein family 3/N-terminal" evidence="1">
    <location>
        <begin position="70"/>
        <end position="288"/>
    </location>
</feature>
<dbReference type="SMART" id="SM00062">
    <property type="entry name" value="PBPb"/>
    <property type="match status" value="1"/>
</dbReference>
<dbReference type="KEGG" id="cari:FNU76_06975"/>
<dbReference type="AlphaFoldDB" id="A0A516SD83"/>
<protein>
    <submittedName>
        <fullName evidence="2">Amino acid ABC transporter substrate-binding protein</fullName>
    </submittedName>
</protein>
<dbReference type="Proteomes" id="UP000317550">
    <property type="component" value="Chromosome"/>
</dbReference>
<dbReference type="PANTHER" id="PTHR38834:SF3">
    <property type="entry name" value="SOLUTE-BINDING PROTEIN FAMILY 3_N-TERMINAL DOMAIN-CONTAINING PROTEIN"/>
    <property type="match status" value="1"/>
</dbReference>
<dbReference type="Gene3D" id="3.40.190.10">
    <property type="entry name" value="Periplasmic binding protein-like II"/>
    <property type="match status" value="2"/>
</dbReference>
<proteinExistence type="predicted"/>
<dbReference type="Pfam" id="PF00497">
    <property type="entry name" value="SBP_bac_3"/>
    <property type="match status" value="1"/>
</dbReference>
<organism evidence="2 3">
    <name type="scientific">Chitinimonas arctica</name>
    <dbReference type="NCBI Taxonomy" id="2594795"/>
    <lineage>
        <taxon>Bacteria</taxon>
        <taxon>Pseudomonadati</taxon>
        <taxon>Pseudomonadota</taxon>
        <taxon>Betaproteobacteria</taxon>
        <taxon>Neisseriales</taxon>
        <taxon>Chitinibacteraceae</taxon>
        <taxon>Chitinimonas</taxon>
    </lineage>
</organism>
<evidence type="ECO:0000313" key="3">
    <source>
        <dbReference type="Proteomes" id="UP000317550"/>
    </source>
</evidence>
<reference evidence="3" key="1">
    <citation type="submission" date="2019-07" db="EMBL/GenBank/DDBJ databases">
        <title>Chitinimonas sp. nov., isolated from Ny-Alesund, arctica soil.</title>
        <authorList>
            <person name="Xu Q."/>
            <person name="Peng F."/>
        </authorList>
    </citation>
    <scope>NUCLEOTIDE SEQUENCE [LARGE SCALE GENOMIC DNA]</scope>
    <source>
        <strain evidence="3">R3-44</strain>
    </source>
</reference>
<gene>
    <name evidence="2" type="ORF">FNU76_06975</name>
</gene>
<sequence>METAAILVPMRACRTACMPSAGFGGGEAASNVKASWPAGRRYLAKEITMQLRSSLLFTTALGLLAGSAQALTFTTEDYPPFNMFEQKKVTGISTEILQEATKRAGVTITIELLPWERALNMAKTQADVCVYSAVRTPEREKSFKWVGPLVADQISLFALTSSPIKLASVADAKKYKVGAYNGDAYGDFVEKQGIKLERVVTDTQNLPKLTSGRIDLWVAGANSGPYKAAREGMKGGIKPVLAVGDPKDSQMYLACNPGVGDDVIAKLNDAIKAMDKDGTSAKLSAKYK</sequence>
<dbReference type="EMBL" id="CP041730">
    <property type="protein sequence ID" value="QDQ26117.1"/>
    <property type="molecule type" value="Genomic_DNA"/>
</dbReference>
<evidence type="ECO:0000313" key="2">
    <source>
        <dbReference type="EMBL" id="QDQ26117.1"/>
    </source>
</evidence>
<dbReference type="InterPro" id="IPR001638">
    <property type="entry name" value="Solute-binding_3/MltF_N"/>
</dbReference>
<evidence type="ECO:0000259" key="1">
    <source>
        <dbReference type="SMART" id="SM00062"/>
    </source>
</evidence>
<dbReference type="OrthoDB" id="8454826at2"/>
<accession>A0A516SD83</accession>
<keyword evidence="3" id="KW-1185">Reference proteome</keyword>
<dbReference type="PANTHER" id="PTHR38834">
    <property type="entry name" value="PERIPLASMIC SUBSTRATE BINDING PROTEIN FAMILY 3"/>
    <property type="match status" value="1"/>
</dbReference>
<name>A0A516SD83_9NEIS</name>
<dbReference type="SUPFAM" id="SSF53850">
    <property type="entry name" value="Periplasmic binding protein-like II"/>
    <property type="match status" value="1"/>
</dbReference>